<proteinExistence type="predicted"/>
<dbReference type="EMBL" id="AP026562">
    <property type="protein sequence ID" value="BDP44163.1"/>
    <property type="molecule type" value="Genomic_DNA"/>
</dbReference>
<protein>
    <submittedName>
        <fullName evidence="1">Uncharacterized protein</fullName>
    </submittedName>
</protein>
<evidence type="ECO:0000313" key="1">
    <source>
        <dbReference type="EMBL" id="BDP44163.1"/>
    </source>
</evidence>
<geneLocation type="plasmid" evidence="1 2">
    <name>pDAETH-2</name>
</geneLocation>
<name>A0ABM8AK06_9DEIO</name>
<organism evidence="1 2">
    <name type="scientific">Deinococcus aetherius</name>
    <dbReference type="NCBI Taxonomy" id="200252"/>
    <lineage>
        <taxon>Bacteria</taxon>
        <taxon>Thermotogati</taxon>
        <taxon>Deinococcota</taxon>
        <taxon>Deinococci</taxon>
        <taxon>Deinococcales</taxon>
        <taxon>Deinococcaceae</taxon>
        <taxon>Deinococcus</taxon>
    </lineage>
</organism>
<gene>
    <name evidence="1" type="ORF">DAETH_41320</name>
</gene>
<accession>A0ABM8AK06</accession>
<reference evidence="1" key="1">
    <citation type="submission" date="2022-07" db="EMBL/GenBank/DDBJ databases">
        <title>Complete Genome Sequence of the Radioresistant Bacterium Deinococcus aetherius ST0316, Isolated from the Air Dust collected in Lower Stratosphere above Japan.</title>
        <authorList>
            <person name="Satoh K."/>
            <person name="Hagiwara K."/>
            <person name="Katsumata K."/>
            <person name="Kubo A."/>
            <person name="Yokobori S."/>
            <person name="Yamagishi A."/>
            <person name="Oono Y."/>
            <person name="Narumi I."/>
        </authorList>
    </citation>
    <scope>NUCLEOTIDE SEQUENCE</scope>
    <source>
        <strain evidence="1">ST0316</strain>
        <plasmid evidence="1">pDAETH-2</plasmid>
    </source>
</reference>
<sequence>MLWHQECDVPPVVGASFVPVEGLPEQEEPQNHATAFGLAHVELAGGEEQGSQAVVHLFHPEAFDAPHWAVLGYCVRKTSYETAHAFRFNQAEEARADARGLTEAILSVLEEGAGLRR</sequence>
<evidence type="ECO:0000313" key="2">
    <source>
        <dbReference type="Proteomes" id="UP001064971"/>
    </source>
</evidence>
<dbReference type="Proteomes" id="UP001064971">
    <property type="component" value="Plasmid pDAETH-2"/>
</dbReference>
<dbReference type="RefSeq" id="WP_264778519.1">
    <property type="nucleotide sequence ID" value="NZ_AP026562.1"/>
</dbReference>
<keyword evidence="1" id="KW-0614">Plasmid</keyword>
<keyword evidence="2" id="KW-1185">Reference proteome</keyword>